<keyword evidence="4" id="KW-1185">Reference proteome</keyword>
<feature type="region of interest" description="Disordered" evidence="1">
    <location>
        <begin position="1"/>
        <end position="28"/>
    </location>
</feature>
<comment type="caution">
    <text evidence="3">The sequence shown here is derived from an EMBL/GenBank/DDBJ whole genome shotgun (WGS) entry which is preliminary data.</text>
</comment>
<accession>A0AAD7U366</accession>
<protein>
    <submittedName>
        <fullName evidence="3">Uncharacterized protein</fullName>
    </submittedName>
</protein>
<sequence>MSDDEAEFLNAGWADSRSNGKGSRGGRSDRRILSVKTGVVALVIVNLLLWAYATAKLNAASPVFEDLLRGEYVDARKLPRPDPLDGLEAFLAAAKDG</sequence>
<organism evidence="3 4">
    <name type="scientific">Trametes cubensis</name>
    <dbReference type="NCBI Taxonomy" id="1111947"/>
    <lineage>
        <taxon>Eukaryota</taxon>
        <taxon>Fungi</taxon>
        <taxon>Dikarya</taxon>
        <taxon>Basidiomycota</taxon>
        <taxon>Agaricomycotina</taxon>
        <taxon>Agaricomycetes</taxon>
        <taxon>Polyporales</taxon>
        <taxon>Polyporaceae</taxon>
        <taxon>Trametes</taxon>
    </lineage>
</organism>
<dbReference type="EMBL" id="JAPEVG010000017">
    <property type="protein sequence ID" value="KAJ8496208.1"/>
    <property type="molecule type" value="Genomic_DNA"/>
</dbReference>
<dbReference type="AlphaFoldDB" id="A0AAD7U366"/>
<keyword evidence="2" id="KW-0472">Membrane</keyword>
<dbReference type="Proteomes" id="UP001215151">
    <property type="component" value="Unassembled WGS sequence"/>
</dbReference>
<proteinExistence type="predicted"/>
<name>A0AAD7U366_9APHY</name>
<gene>
    <name evidence="3" type="ORF">ONZ51_g1253</name>
</gene>
<keyword evidence="2" id="KW-0812">Transmembrane</keyword>
<evidence type="ECO:0000256" key="1">
    <source>
        <dbReference type="SAM" id="MobiDB-lite"/>
    </source>
</evidence>
<evidence type="ECO:0000313" key="3">
    <source>
        <dbReference type="EMBL" id="KAJ8496208.1"/>
    </source>
</evidence>
<keyword evidence="2" id="KW-1133">Transmembrane helix</keyword>
<evidence type="ECO:0000313" key="4">
    <source>
        <dbReference type="Proteomes" id="UP001215151"/>
    </source>
</evidence>
<reference evidence="3" key="1">
    <citation type="submission" date="2022-11" db="EMBL/GenBank/DDBJ databases">
        <title>Genome Sequence of Cubamyces cubensis.</title>
        <authorList>
            <person name="Buettner E."/>
        </authorList>
    </citation>
    <scope>NUCLEOTIDE SEQUENCE</scope>
    <source>
        <strain evidence="3">MPL-01</strain>
    </source>
</reference>
<feature type="transmembrane region" description="Helical" evidence="2">
    <location>
        <begin position="33"/>
        <end position="53"/>
    </location>
</feature>
<evidence type="ECO:0000256" key="2">
    <source>
        <dbReference type="SAM" id="Phobius"/>
    </source>
</evidence>